<dbReference type="InterPro" id="IPR050450">
    <property type="entry name" value="COX15/CtaA_HemeA_synthase"/>
</dbReference>
<evidence type="ECO:0000256" key="8">
    <source>
        <dbReference type="ARBA" id="ARBA00023133"/>
    </source>
</evidence>
<accession>A0ABU4HLR7</accession>
<protein>
    <submittedName>
        <fullName evidence="13">COX15/CtaA family protein</fullName>
    </submittedName>
</protein>
<evidence type="ECO:0000256" key="5">
    <source>
        <dbReference type="ARBA" id="ARBA00022989"/>
    </source>
</evidence>
<evidence type="ECO:0000256" key="2">
    <source>
        <dbReference type="ARBA" id="ARBA00022475"/>
    </source>
</evidence>
<evidence type="ECO:0000256" key="4">
    <source>
        <dbReference type="ARBA" id="ARBA00022723"/>
    </source>
</evidence>
<keyword evidence="2" id="KW-1003">Cell membrane</keyword>
<dbReference type="Gene3D" id="1.20.810.10">
    <property type="entry name" value="Cytochrome Bc1 Complex, Chain C"/>
    <property type="match status" value="1"/>
</dbReference>
<feature type="transmembrane region" description="Helical" evidence="12">
    <location>
        <begin position="247"/>
        <end position="268"/>
    </location>
</feature>
<evidence type="ECO:0000256" key="10">
    <source>
        <dbReference type="ARBA" id="ARBA00023157"/>
    </source>
</evidence>
<evidence type="ECO:0000256" key="9">
    <source>
        <dbReference type="ARBA" id="ARBA00023136"/>
    </source>
</evidence>
<keyword evidence="7" id="KW-0408">Iron</keyword>
<dbReference type="InterPro" id="IPR003780">
    <property type="entry name" value="COX15/CtaA_fam"/>
</dbReference>
<feature type="transmembrane region" description="Helical" evidence="12">
    <location>
        <begin position="165"/>
        <end position="190"/>
    </location>
</feature>
<evidence type="ECO:0000256" key="7">
    <source>
        <dbReference type="ARBA" id="ARBA00023004"/>
    </source>
</evidence>
<name>A0ABU4HLR7_9ACTN</name>
<keyword evidence="6" id="KW-0560">Oxidoreductase</keyword>
<dbReference type="InterPro" id="IPR027387">
    <property type="entry name" value="Cytb/b6-like_sf"/>
</dbReference>
<feature type="transmembrane region" description="Helical" evidence="12">
    <location>
        <begin position="210"/>
        <end position="235"/>
    </location>
</feature>
<evidence type="ECO:0000256" key="11">
    <source>
        <dbReference type="ARBA" id="ARBA00023444"/>
    </source>
</evidence>
<proteinExistence type="predicted"/>
<keyword evidence="5 12" id="KW-1133">Transmembrane helix</keyword>
<keyword evidence="8" id="KW-0350">Heme biosynthesis</keyword>
<feature type="transmembrane region" description="Helical" evidence="12">
    <location>
        <begin position="121"/>
        <end position="145"/>
    </location>
</feature>
<gene>
    <name evidence="13" type="ORF">R7226_04935</name>
</gene>
<comment type="pathway">
    <text evidence="11">Porphyrin-containing compound metabolism.</text>
</comment>
<dbReference type="PANTHER" id="PTHR35457">
    <property type="entry name" value="HEME A SYNTHASE"/>
    <property type="match status" value="1"/>
</dbReference>
<dbReference type="PANTHER" id="PTHR35457:SF1">
    <property type="entry name" value="HEME A SYNTHASE"/>
    <property type="match status" value="1"/>
</dbReference>
<dbReference type="EMBL" id="JAWSTH010000007">
    <property type="protein sequence ID" value="MDW5593669.1"/>
    <property type="molecule type" value="Genomic_DNA"/>
</dbReference>
<keyword evidence="9 12" id="KW-0472">Membrane</keyword>
<evidence type="ECO:0000256" key="3">
    <source>
        <dbReference type="ARBA" id="ARBA00022692"/>
    </source>
</evidence>
<evidence type="ECO:0000313" key="14">
    <source>
        <dbReference type="Proteomes" id="UP001284601"/>
    </source>
</evidence>
<keyword evidence="14" id="KW-1185">Reference proteome</keyword>
<feature type="transmembrane region" description="Helical" evidence="12">
    <location>
        <begin position="274"/>
        <end position="296"/>
    </location>
</feature>
<reference evidence="14" key="1">
    <citation type="submission" date="2023-07" db="EMBL/GenBank/DDBJ databases">
        <title>Conexibacter stalactiti sp. nov., isolated from stalactites in a lava cave and emended description of the genus Conexibacter.</title>
        <authorList>
            <person name="Lee S.D."/>
        </authorList>
    </citation>
    <scope>NUCLEOTIDE SEQUENCE [LARGE SCALE GENOMIC DNA]</scope>
    <source>
        <strain evidence="14">KCTC 39840</strain>
    </source>
</reference>
<feature type="transmembrane region" description="Helical" evidence="12">
    <location>
        <begin position="65"/>
        <end position="83"/>
    </location>
</feature>
<evidence type="ECO:0000256" key="1">
    <source>
        <dbReference type="ARBA" id="ARBA00004141"/>
    </source>
</evidence>
<comment type="subcellular location">
    <subcellularLocation>
        <location evidence="1">Membrane</location>
        <topology evidence="1">Multi-pass membrane protein</topology>
    </subcellularLocation>
</comment>
<evidence type="ECO:0000313" key="13">
    <source>
        <dbReference type="EMBL" id="MDW5593669.1"/>
    </source>
</evidence>
<comment type="caution">
    <text evidence="13">The sequence shown here is derived from an EMBL/GenBank/DDBJ whole genome shotgun (WGS) entry which is preliminary data.</text>
</comment>
<sequence>MSDRLPTFTAERYRKLTWVALFFLTAVVLTGAAVRLTGSGLGCPDWPQCHGRAVPPLGFNTFVEYGNRLFSAAIGFISLFVWFAAWRRRPFRRDLFLISGLLPLGCLAQGVLGGFTVKNHLAPGFVMAHFLLSMVILIAVVWLIWRARYEDDAERPRTEDRWTVYLVRAAAVLGAVVIALGSLATAAGPHPGDNDGELVHRLDFKGAETLVWLIHRHGVTATVLGLSVITAWFMARRLTTNAQLVEALTLSGVLMAAQGLVGSVQYALKLPADFVWVHVTLATITWISLLWAVGAAGRVGVPVPRSGDDEANGRHTLIGAESIAAPVPPNALR</sequence>
<feature type="transmembrane region" description="Helical" evidence="12">
    <location>
        <begin position="16"/>
        <end position="36"/>
    </location>
</feature>
<dbReference type="RefSeq" id="WP_318595928.1">
    <property type="nucleotide sequence ID" value="NZ_JAWSTH010000007.1"/>
</dbReference>
<keyword evidence="3 12" id="KW-0812">Transmembrane</keyword>
<keyword evidence="4" id="KW-0479">Metal-binding</keyword>
<feature type="transmembrane region" description="Helical" evidence="12">
    <location>
        <begin position="95"/>
        <end position="115"/>
    </location>
</feature>
<dbReference type="Pfam" id="PF02628">
    <property type="entry name" value="COX15-CtaA"/>
    <property type="match status" value="2"/>
</dbReference>
<organism evidence="13 14">
    <name type="scientific">Conexibacter stalactiti</name>
    <dbReference type="NCBI Taxonomy" id="1940611"/>
    <lineage>
        <taxon>Bacteria</taxon>
        <taxon>Bacillati</taxon>
        <taxon>Actinomycetota</taxon>
        <taxon>Thermoleophilia</taxon>
        <taxon>Solirubrobacterales</taxon>
        <taxon>Conexibacteraceae</taxon>
        <taxon>Conexibacter</taxon>
    </lineage>
</organism>
<keyword evidence="10" id="KW-1015">Disulfide bond</keyword>
<evidence type="ECO:0000256" key="6">
    <source>
        <dbReference type="ARBA" id="ARBA00023002"/>
    </source>
</evidence>
<evidence type="ECO:0000256" key="12">
    <source>
        <dbReference type="SAM" id="Phobius"/>
    </source>
</evidence>
<dbReference type="Proteomes" id="UP001284601">
    <property type="component" value="Unassembled WGS sequence"/>
</dbReference>